<evidence type="ECO:0000313" key="2">
    <source>
        <dbReference type="EMBL" id="VEP15963.1"/>
    </source>
</evidence>
<dbReference type="PROSITE" id="PS50883">
    <property type="entry name" value="EAL"/>
    <property type="match status" value="1"/>
</dbReference>
<dbReference type="PANTHER" id="PTHR33121:SF70">
    <property type="entry name" value="SIGNALING PROTEIN YKOW"/>
    <property type="match status" value="1"/>
</dbReference>
<dbReference type="SUPFAM" id="SSF141868">
    <property type="entry name" value="EAL domain-like"/>
    <property type="match status" value="1"/>
</dbReference>
<sequence>MSYLHSLPIDALKIDRSFVAAIDAEGNNSELVEAIVMMAKSLGLEVVAEGIETQAQLAKLQTLQCLYGQGYLFTSPLDARSLLTWLNNEANC</sequence>
<dbReference type="PANTHER" id="PTHR33121">
    <property type="entry name" value="CYCLIC DI-GMP PHOSPHODIESTERASE PDEF"/>
    <property type="match status" value="1"/>
</dbReference>
<gene>
    <name evidence="2" type="ORF">H1P_390031</name>
</gene>
<evidence type="ECO:0000259" key="1">
    <source>
        <dbReference type="PROSITE" id="PS50883"/>
    </source>
</evidence>
<dbReference type="InterPro" id="IPR001633">
    <property type="entry name" value="EAL_dom"/>
</dbReference>
<dbReference type="CDD" id="cd01948">
    <property type="entry name" value="EAL"/>
    <property type="match status" value="1"/>
</dbReference>
<keyword evidence="3" id="KW-1185">Reference proteome</keyword>
<dbReference type="InterPro" id="IPR035919">
    <property type="entry name" value="EAL_sf"/>
</dbReference>
<dbReference type="EMBL" id="CAACVJ010000323">
    <property type="protein sequence ID" value="VEP15963.1"/>
    <property type="molecule type" value="Genomic_DNA"/>
</dbReference>
<dbReference type="GO" id="GO:0071111">
    <property type="term" value="F:cyclic-guanylate-specific phosphodiesterase activity"/>
    <property type="evidence" value="ECO:0007669"/>
    <property type="project" value="InterPro"/>
</dbReference>
<protein>
    <recommendedName>
        <fullName evidence="1">EAL domain-containing protein</fullName>
    </recommendedName>
</protein>
<organism evidence="2 3">
    <name type="scientific">Hyella patelloides LEGE 07179</name>
    <dbReference type="NCBI Taxonomy" id="945734"/>
    <lineage>
        <taxon>Bacteria</taxon>
        <taxon>Bacillati</taxon>
        <taxon>Cyanobacteriota</taxon>
        <taxon>Cyanophyceae</taxon>
        <taxon>Pleurocapsales</taxon>
        <taxon>Hyellaceae</taxon>
        <taxon>Hyella</taxon>
    </lineage>
</organism>
<dbReference type="InterPro" id="IPR050706">
    <property type="entry name" value="Cyclic-di-GMP_PDE-like"/>
</dbReference>
<proteinExistence type="predicted"/>
<dbReference type="Pfam" id="PF00563">
    <property type="entry name" value="EAL"/>
    <property type="match status" value="1"/>
</dbReference>
<dbReference type="AlphaFoldDB" id="A0A563VXH3"/>
<evidence type="ECO:0000313" key="3">
    <source>
        <dbReference type="Proteomes" id="UP000320055"/>
    </source>
</evidence>
<name>A0A563VXH3_9CYAN</name>
<reference evidence="2 3" key="1">
    <citation type="submission" date="2019-01" db="EMBL/GenBank/DDBJ databases">
        <authorList>
            <person name="Brito A."/>
        </authorList>
    </citation>
    <scope>NUCLEOTIDE SEQUENCE [LARGE SCALE GENOMIC DNA]</scope>
    <source>
        <strain evidence="2">1</strain>
    </source>
</reference>
<dbReference type="Proteomes" id="UP000320055">
    <property type="component" value="Unassembled WGS sequence"/>
</dbReference>
<dbReference type="Gene3D" id="3.20.20.450">
    <property type="entry name" value="EAL domain"/>
    <property type="match status" value="1"/>
</dbReference>
<accession>A0A563VXH3</accession>
<feature type="domain" description="EAL" evidence="1">
    <location>
        <begin position="1"/>
        <end position="90"/>
    </location>
</feature>